<feature type="compositionally biased region" description="Basic and acidic residues" evidence="2">
    <location>
        <begin position="464"/>
        <end position="490"/>
    </location>
</feature>
<keyword evidence="1" id="KW-0175">Coiled coil</keyword>
<feature type="region of interest" description="Disordered" evidence="2">
    <location>
        <begin position="525"/>
        <end position="555"/>
    </location>
</feature>
<organism evidence="3 4">
    <name type="scientific">Gryllus longicercus</name>
    <dbReference type="NCBI Taxonomy" id="2509291"/>
    <lineage>
        <taxon>Eukaryota</taxon>
        <taxon>Metazoa</taxon>
        <taxon>Ecdysozoa</taxon>
        <taxon>Arthropoda</taxon>
        <taxon>Hexapoda</taxon>
        <taxon>Insecta</taxon>
        <taxon>Pterygota</taxon>
        <taxon>Neoptera</taxon>
        <taxon>Polyneoptera</taxon>
        <taxon>Orthoptera</taxon>
        <taxon>Ensifera</taxon>
        <taxon>Gryllidea</taxon>
        <taxon>Grylloidea</taxon>
        <taxon>Gryllidae</taxon>
        <taxon>Gryllinae</taxon>
        <taxon>Gryllus</taxon>
    </lineage>
</organism>
<reference evidence="3 4" key="1">
    <citation type="submission" date="2024-03" db="EMBL/GenBank/DDBJ databases">
        <title>The genome assembly and annotation of the cricket Gryllus longicercus Weissman &amp; Gray.</title>
        <authorList>
            <person name="Szrajer S."/>
            <person name="Gray D."/>
            <person name="Ylla G."/>
        </authorList>
    </citation>
    <scope>NUCLEOTIDE SEQUENCE [LARGE SCALE GENOMIC DNA]</scope>
    <source>
        <strain evidence="3">DAG 2021-001</strain>
        <tissue evidence="3">Whole body minus gut</tissue>
    </source>
</reference>
<feature type="region of interest" description="Disordered" evidence="2">
    <location>
        <begin position="164"/>
        <end position="183"/>
    </location>
</feature>
<name>A0AAN9VXG6_9ORTH</name>
<feature type="region of interest" description="Disordered" evidence="2">
    <location>
        <begin position="461"/>
        <end position="490"/>
    </location>
</feature>
<feature type="region of interest" description="Disordered" evidence="2">
    <location>
        <begin position="215"/>
        <end position="309"/>
    </location>
</feature>
<feature type="compositionally biased region" description="Polar residues" evidence="2">
    <location>
        <begin position="544"/>
        <end position="553"/>
    </location>
</feature>
<evidence type="ECO:0000256" key="2">
    <source>
        <dbReference type="SAM" id="MobiDB-lite"/>
    </source>
</evidence>
<comment type="caution">
    <text evidence="3">The sequence shown here is derived from an EMBL/GenBank/DDBJ whole genome shotgun (WGS) entry which is preliminary data.</text>
</comment>
<protein>
    <submittedName>
        <fullName evidence="3">Uncharacterized protein</fullName>
    </submittedName>
</protein>
<proteinExistence type="predicted"/>
<evidence type="ECO:0000313" key="4">
    <source>
        <dbReference type="Proteomes" id="UP001378592"/>
    </source>
</evidence>
<sequence length="765" mass="88224">MSDDVDLYDDLPDLNFQESISKIDEERKLFKTQLDEKEADLLKTKERIAHLEKENKILEKNISSLYQTAVNEIKRKDQLIEELRREKDILIFRRKDRQNPNKPTAEALDSSLPAKHLITSVKSTNSTLSPPLEKKSLVPSCKVESSPDISCDYKRFVECSSSSLVSEPVQPENRDSHSRVNDVSDCISQVNNKISEINSSEKSCENNSSEISYTLPDKLSSDSSHTSSNVTHGSTSKEIVSTSKERVSTKIAKQPYSEERRGRQNYDFSDKYYPRNGERSSYYNYRSPKLPIERSRHDRSWDRNSDRKYSKGSYKEINFQMHKYRMGTCDEFRRKHPFHSRRSPSPPQHSRRYSDRRRSTSKARTLSDNMRMATQLKSKYSKAMRERSVSRTPMKHQKLYQQKIELKSSCKPVELQNTVFPDVNLEDRFVTEGHEYEKKLSSKEQSTEKFVNTDKCNFIQSKENNSESSDKSCQKGKTEKEVERNEISEEKQCSLIPMKTDITEHSSSAQSKRWSSEVYRNESFETEREVNLTNNKDNDCEKLPSQQLRTPPSKNLIPLKISPSFEDPAIVKEKNFSFCVFNEQCDFKRPKRRRSVKLLVSKASDLASESCEKDESVFNVDNCESGIAMGQNMDLCPQSSKDILEKSAFDEKRSPKKRKLDSICDELKANLEKKCVMSRVELISDGSANILSNVNEQISLFSTSVKEDEQSKTVNKISNCSTVNSNTVNSIEIPKRIVISKRRRKVCNLQDNVVQVISQVKSRLS</sequence>
<feature type="compositionally biased region" description="Basic and acidic residues" evidence="2">
    <location>
        <begin position="172"/>
        <end position="182"/>
    </location>
</feature>
<feature type="coiled-coil region" evidence="1">
    <location>
        <begin position="20"/>
        <end position="86"/>
    </location>
</feature>
<feature type="region of interest" description="Disordered" evidence="2">
    <location>
        <begin position="377"/>
        <end position="396"/>
    </location>
</feature>
<gene>
    <name evidence="3" type="ORF">R5R35_002192</name>
</gene>
<dbReference type="EMBL" id="JAZDUA010000185">
    <property type="protein sequence ID" value="KAK7865128.1"/>
    <property type="molecule type" value="Genomic_DNA"/>
</dbReference>
<feature type="region of interest" description="Disordered" evidence="2">
    <location>
        <begin position="336"/>
        <end position="366"/>
    </location>
</feature>
<feature type="compositionally biased region" description="Basic and acidic residues" evidence="2">
    <location>
        <begin position="525"/>
        <end position="542"/>
    </location>
</feature>
<accession>A0AAN9VXG6</accession>
<feature type="compositionally biased region" description="Basic and acidic residues" evidence="2">
    <location>
        <begin position="291"/>
        <end position="309"/>
    </location>
</feature>
<feature type="compositionally biased region" description="Polar residues" evidence="2">
    <location>
        <begin position="229"/>
        <end position="242"/>
    </location>
</feature>
<evidence type="ECO:0000313" key="3">
    <source>
        <dbReference type="EMBL" id="KAK7865128.1"/>
    </source>
</evidence>
<evidence type="ECO:0000256" key="1">
    <source>
        <dbReference type="SAM" id="Coils"/>
    </source>
</evidence>
<feature type="compositionally biased region" description="Basic and acidic residues" evidence="2">
    <location>
        <begin position="256"/>
        <end position="278"/>
    </location>
</feature>
<dbReference type="Proteomes" id="UP001378592">
    <property type="component" value="Unassembled WGS sequence"/>
</dbReference>
<dbReference type="AlphaFoldDB" id="A0AAN9VXG6"/>
<keyword evidence="4" id="KW-1185">Reference proteome</keyword>